<feature type="domain" description="NGO1945-like C-terminal" evidence="2">
    <location>
        <begin position="146"/>
        <end position="237"/>
    </location>
</feature>
<organism evidence="3 4">
    <name type="scientific">Pseudoalteromonas rubra</name>
    <dbReference type="NCBI Taxonomy" id="43658"/>
    <lineage>
        <taxon>Bacteria</taxon>
        <taxon>Pseudomonadati</taxon>
        <taxon>Pseudomonadota</taxon>
        <taxon>Gammaproteobacteria</taxon>
        <taxon>Alteromonadales</taxon>
        <taxon>Pseudoalteromonadaceae</taxon>
        <taxon>Pseudoalteromonas</taxon>
    </lineage>
</organism>
<dbReference type="Pfam" id="PF09836">
    <property type="entry name" value="DUF2063"/>
    <property type="match status" value="1"/>
</dbReference>
<evidence type="ECO:0000259" key="1">
    <source>
        <dbReference type="Pfam" id="PF09836"/>
    </source>
</evidence>
<dbReference type="InterPro" id="IPR044922">
    <property type="entry name" value="DUF2063_N_sf"/>
</dbReference>
<protein>
    <submittedName>
        <fullName evidence="3">Uncharacterized protein</fullName>
    </submittedName>
</protein>
<name>A0A0F4QG80_9GAMM</name>
<dbReference type="AlphaFoldDB" id="A0A0F4QG80"/>
<gene>
    <name evidence="3" type="ORF">TW77_18125</name>
</gene>
<dbReference type="Gene3D" id="1.10.150.690">
    <property type="entry name" value="DUF2063"/>
    <property type="match status" value="1"/>
</dbReference>
<dbReference type="EMBL" id="JXYA01000045">
    <property type="protein sequence ID" value="KJZ06723.1"/>
    <property type="molecule type" value="Genomic_DNA"/>
</dbReference>
<feature type="domain" description="Putative DNA-binding" evidence="1">
    <location>
        <begin position="5"/>
        <end position="91"/>
    </location>
</feature>
<dbReference type="InterPro" id="IPR018640">
    <property type="entry name" value="DUF2063"/>
</dbReference>
<comment type="caution">
    <text evidence="3">The sequence shown here is derived from an EMBL/GenBank/DDBJ whole genome shotgun (WGS) entry which is preliminary data.</text>
</comment>
<keyword evidence="4" id="KW-1185">Reference proteome</keyword>
<evidence type="ECO:0000313" key="4">
    <source>
        <dbReference type="Proteomes" id="UP000033452"/>
    </source>
</evidence>
<proteinExistence type="predicted"/>
<dbReference type="OrthoDB" id="4146344at2"/>
<reference evidence="3 4" key="1">
    <citation type="journal article" date="2015" name="BMC Genomics">
        <title>Genome mining reveals unlocked bioactive potential of marine Gram-negative bacteria.</title>
        <authorList>
            <person name="Machado H."/>
            <person name="Sonnenschein E.C."/>
            <person name="Melchiorsen J."/>
            <person name="Gram L."/>
        </authorList>
    </citation>
    <scope>NUCLEOTIDE SEQUENCE [LARGE SCALE GENOMIC DNA]</scope>
    <source>
        <strain evidence="3 4">S2471</strain>
    </source>
</reference>
<sequence length="248" mass="28271">MSFEQVQAEFMAHIKDPAAHPVPAGVEDRRMQVYRDLFFNNIEGFVASTFPVLKSLYDEQTWLTLVRSFFSQHDCQSPYFLDISREFLDFLQETYPPTPADPPFMLELAHYEWTELEVAIAKECEAEHPIPLPLSEQSGLHLAQAARSVSYQYPVHQISEDYQPQTTSGPHCFIVYRDRAFDVQFIETNPMTALLLQNIVVNPGITIRALAAQLAEQFSQFDEPTLINGAVQTLSQFVRLGILVDKKA</sequence>
<evidence type="ECO:0000259" key="2">
    <source>
        <dbReference type="Pfam" id="PF22106"/>
    </source>
</evidence>
<dbReference type="Pfam" id="PF22106">
    <property type="entry name" value="NGO1945_C"/>
    <property type="match status" value="1"/>
</dbReference>
<dbReference type="InterPro" id="IPR054098">
    <property type="entry name" value="NGO1945-like_C"/>
</dbReference>
<evidence type="ECO:0000313" key="3">
    <source>
        <dbReference type="EMBL" id="KJZ06723.1"/>
    </source>
</evidence>
<dbReference type="Gene3D" id="3.90.930.50">
    <property type="match status" value="1"/>
</dbReference>
<dbReference type="RefSeq" id="WP_046006392.1">
    <property type="nucleotide sequence ID" value="NZ_JXYA01000045.1"/>
</dbReference>
<accession>A0A0F4QG80</accession>
<dbReference type="PATRIC" id="fig|43658.5.peg.3828"/>
<dbReference type="Proteomes" id="UP000033452">
    <property type="component" value="Unassembled WGS sequence"/>
</dbReference>